<evidence type="ECO:0000313" key="3">
    <source>
        <dbReference type="EMBL" id="CAL6021652.1"/>
    </source>
</evidence>
<keyword evidence="1" id="KW-0175">Coiled coil</keyword>
<gene>
    <name evidence="3" type="ORF">HINF_LOCUS28271</name>
    <name evidence="2" type="ORF">HINF_LOCUS34090</name>
</gene>
<evidence type="ECO:0000256" key="1">
    <source>
        <dbReference type="SAM" id="Coils"/>
    </source>
</evidence>
<proteinExistence type="predicted"/>
<organism evidence="2">
    <name type="scientific">Hexamita inflata</name>
    <dbReference type="NCBI Taxonomy" id="28002"/>
    <lineage>
        <taxon>Eukaryota</taxon>
        <taxon>Metamonada</taxon>
        <taxon>Diplomonadida</taxon>
        <taxon>Hexamitidae</taxon>
        <taxon>Hexamitinae</taxon>
        <taxon>Hexamita</taxon>
    </lineage>
</organism>
<keyword evidence="4" id="KW-1185">Reference proteome</keyword>
<dbReference type="EMBL" id="CATOUU010000762">
    <property type="protein sequence ID" value="CAI9946445.1"/>
    <property type="molecule type" value="Genomic_DNA"/>
</dbReference>
<reference evidence="2" key="1">
    <citation type="submission" date="2023-06" db="EMBL/GenBank/DDBJ databases">
        <authorList>
            <person name="Kurt Z."/>
        </authorList>
    </citation>
    <scope>NUCLEOTIDE SEQUENCE</scope>
</reference>
<sequence length="101" mass="11853">MKLVSKYNIPHVLSQISYQSSSIEYFMSLESSRTESTDISQNITQNFCLLTNLQRQNKKLLNELKYSQKLQEQMNIIESNINAMIRNTVAFKKLMQRSDEL</sequence>
<comment type="caution">
    <text evidence="2">The sequence shown here is derived from an EMBL/GenBank/DDBJ whole genome shotgun (WGS) entry which is preliminary data.</text>
</comment>
<feature type="coiled-coil region" evidence="1">
    <location>
        <begin position="50"/>
        <end position="87"/>
    </location>
</feature>
<dbReference type="EMBL" id="CAXDID020000089">
    <property type="protein sequence ID" value="CAL6021652.1"/>
    <property type="molecule type" value="Genomic_DNA"/>
</dbReference>
<dbReference type="Proteomes" id="UP001642409">
    <property type="component" value="Unassembled WGS sequence"/>
</dbReference>
<dbReference type="AlphaFoldDB" id="A0AA86Q5E9"/>
<evidence type="ECO:0000313" key="4">
    <source>
        <dbReference type="Proteomes" id="UP001642409"/>
    </source>
</evidence>
<protein>
    <submittedName>
        <fullName evidence="3">Hypothetical_protein</fullName>
    </submittedName>
</protein>
<name>A0AA86Q5E9_9EUKA</name>
<reference evidence="3 4" key="2">
    <citation type="submission" date="2024-07" db="EMBL/GenBank/DDBJ databases">
        <authorList>
            <person name="Akdeniz Z."/>
        </authorList>
    </citation>
    <scope>NUCLEOTIDE SEQUENCE [LARGE SCALE GENOMIC DNA]</scope>
</reference>
<accession>A0AA86Q5E9</accession>
<evidence type="ECO:0000313" key="2">
    <source>
        <dbReference type="EMBL" id="CAI9946445.1"/>
    </source>
</evidence>